<protein>
    <submittedName>
        <fullName evidence="1">Uncharacterized protein</fullName>
    </submittedName>
</protein>
<dbReference type="EMBL" id="CP075546">
    <property type="protein sequence ID" value="QVV89454.1"/>
    <property type="molecule type" value="Genomic_DNA"/>
</dbReference>
<keyword evidence="2" id="KW-1185">Reference proteome</keyword>
<proteinExistence type="predicted"/>
<gene>
    <name evidence="1" type="ORF">KHC33_02690</name>
</gene>
<dbReference type="GeneID" id="65096056"/>
<dbReference type="KEGG" id="mrtj:KHC33_02690"/>
<accession>A0A8E7B249</accession>
<evidence type="ECO:0000313" key="2">
    <source>
        <dbReference type="Proteomes" id="UP000680656"/>
    </source>
</evidence>
<sequence>MVTQMHPINKAVQALVPMMEECGIAESPVLLTPDYDLLKCAYERGVPVQVLFGGRSAVFVSDEPIKATTKASFMTGSSLKKPAQRAAAGGILNAVSGFLCTVRKLHACTQTDHAPCRDELAKILKSKHVYCCGDMPDVKKIAGNSLVDKPEEADIIIMNNEGIISDGATLLSDIPSEKILYVGPSTVGTAKLLQCEHFCPFGRANLQTSED</sequence>
<dbReference type="RefSeq" id="WP_214420249.1">
    <property type="nucleotide sequence ID" value="NZ_CP075546.1"/>
</dbReference>
<organism evidence="1 2">
    <name type="scientific">Methanospirillum purgamenti</name>
    <dbReference type="NCBI Taxonomy" id="2834276"/>
    <lineage>
        <taxon>Archaea</taxon>
        <taxon>Methanobacteriati</taxon>
        <taxon>Methanobacteriota</taxon>
        <taxon>Stenosarchaea group</taxon>
        <taxon>Methanomicrobia</taxon>
        <taxon>Methanomicrobiales</taxon>
        <taxon>Methanospirillaceae</taxon>
        <taxon>Methanospirillum</taxon>
    </lineage>
</organism>
<dbReference type="AlphaFoldDB" id="A0A8E7B249"/>
<reference evidence="1 2" key="1">
    <citation type="submission" date="2021-05" db="EMBL/GenBank/DDBJ databases">
        <title>A novel Methanospirillum isolate from a pyrite-forming mixed culture.</title>
        <authorList>
            <person name="Bunk B."/>
            <person name="Sproer C."/>
            <person name="Spring S."/>
            <person name="Pester M."/>
        </authorList>
    </citation>
    <scope>NUCLEOTIDE SEQUENCE [LARGE SCALE GENOMIC DNA]</scope>
    <source>
        <strain evidence="1 2">J.3.6.1-F.2.7.3</strain>
    </source>
</reference>
<dbReference type="Proteomes" id="UP000680656">
    <property type="component" value="Chromosome"/>
</dbReference>
<name>A0A8E7B249_9EURY</name>
<evidence type="ECO:0000313" key="1">
    <source>
        <dbReference type="EMBL" id="QVV89454.1"/>
    </source>
</evidence>